<dbReference type="PANTHER" id="PTHR16943:SF8">
    <property type="entry name" value="2-METHYLCITRATE DEHYDRATASE"/>
    <property type="match status" value="1"/>
</dbReference>
<evidence type="ECO:0000256" key="1">
    <source>
        <dbReference type="ARBA" id="ARBA00006174"/>
    </source>
</evidence>
<dbReference type="InterPro" id="IPR036148">
    <property type="entry name" value="MmgE/PrpD_sf"/>
</dbReference>
<dbReference type="InterPro" id="IPR042183">
    <property type="entry name" value="MmgE/PrpD_sf_1"/>
</dbReference>
<evidence type="ECO:0000313" key="3">
    <source>
        <dbReference type="EMBL" id="KAE8341691.1"/>
    </source>
</evidence>
<dbReference type="SUPFAM" id="SSF103378">
    <property type="entry name" value="2-methylcitrate dehydratase PrpD"/>
    <property type="match status" value="1"/>
</dbReference>
<dbReference type="Pfam" id="PF03972">
    <property type="entry name" value="MmgE_PrpD_N"/>
    <property type="match status" value="1"/>
</dbReference>
<dbReference type="Proteomes" id="UP000325558">
    <property type="component" value="Unassembled WGS sequence"/>
</dbReference>
<dbReference type="PANTHER" id="PTHR16943">
    <property type="entry name" value="2-METHYLCITRATE DEHYDRATASE-RELATED"/>
    <property type="match status" value="1"/>
</dbReference>
<dbReference type="EMBL" id="ML737139">
    <property type="protein sequence ID" value="KAE8341691.1"/>
    <property type="molecule type" value="Genomic_DNA"/>
</dbReference>
<dbReference type="GO" id="GO:0016829">
    <property type="term" value="F:lyase activity"/>
    <property type="evidence" value="ECO:0007669"/>
    <property type="project" value="InterPro"/>
</dbReference>
<accession>A0A5N6Y879</accession>
<protein>
    <recommendedName>
        <fullName evidence="2">MmgE/PrpD N-terminal domain-containing protein</fullName>
    </recommendedName>
</protein>
<evidence type="ECO:0000259" key="2">
    <source>
        <dbReference type="Pfam" id="PF03972"/>
    </source>
</evidence>
<dbReference type="InterPro" id="IPR045336">
    <property type="entry name" value="MmgE_PrpD_N"/>
</dbReference>
<comment type="similarity">
    <text evidence="1">Belongs to the PrpD family.</text>
</comment>
<dbReference type="OrthoDB" id="10399405at2759"/>
<sequence>MDHPSKVSTQLISHLSQFRDGEWNPQVRRRTELCLLDSLACYSAGLSLKNFSPTATVASNLFPSSSDSPFAAAYLYGQAANMLDYDDTLYLSHPGSPIIGAVLSVGARERLSTDRLLRGIAAGYEANWFLTTGAAPSRERAAQVRSVGVWDTVSASVGVSVALGHDDELLERVIGVAVAHSMIPYTAKWYERPVPAMKNNLGWAAAGAVLSVDLALAGQTGVTNALEGDTGMWRMAGSDRWNSDPSRLTRPGVLRTGFKLFPVCWHLQGFLKTLSELLVSVAAAEDEVVSVTLAAPRDIDRFCQWDIHAPADIAFSLPATFSLLISHVEPGPQWAAVSPEDDRLRYRKIFRHEVSENRALTLKTRRGDVLHAAIEPPDYFNPDGLGLDEEGVLAKHERLTAAALRDGAIDALASCRSCAVPNRLYTALASRA</sequence>
<reference evidence="3" key="1">
    <citation type="submission" date="2019-04" db="EMBL/GenBank/DDBJ databases">
        <title>Friends and foes A comparative genomics study of 23 Aspergillus species from section Flavi.</title>
        <authorList>
            <consortium name="DOE Joint Genome Institute"/>
            <person name="Kjaerbolling I."/>
            <person name="Vesth T."/>
            <person name="Frisvad J.C."/>
            <person name="Nybo J.L."/>
            <person name="Theobald S."/>
            <person name="Kildgaard S."/>
            <person name="Isbrandt T."/>
            <person name="Kuo A."/>
            <person name="Sato A."/>
            <person name="Lyhne E.K."/>
            <person name="Kogle M.E."/>
            <person name="Wiebenga A."/>
            <person name="Kun R.S."/>
            <person name="Lubbers R.J."/>
            <person name="Makela M.R."/>
            <person name="Barry K."/>
            <person name="Chovatia M."/>
            <person name="Clum A."/>
            <person name="Daum C."/>
            <person name="Haridas S."/>
            <person name="He G."/>
            <person name="LaButti K."/>
            <person name="Lipzen A."/>
            <person name="Mondo S."/>
            <person name="Riley R."/>
            <person name="Salamov A."/>
            <person name="Simmons B.A."/>
            <person name="Magnuson J.K."/>
            <person name="Henrissat B."/>
            <person name="Mortensen U.H."/>
            <person name="Larsen T.O."/>
            <person name="Devries R.P."/>
            <person name="Grigoriev I.V."/>
            <person name="Machida M."/>
            <person name="Baker S.E."/>
            <person name="Andersen M.R."/>
        </authorList>
    </citation>
    <scope>NUCLEOTIDE SEQUENCE</scope>
    <source>
        <strain evidence="3">CBS 117612</strain>
    </source>
</reference>
<dbReference type="Gene3D" id="1.10.4100.10">
    <property type="entry name" value="2-methylcitrate dehydratase PrpD"/>
    <property type="match status" value="1"/>
</dbReference>
<proteinExistence type="inferred from homology"/>
<dbReference type="InterPro" id="IPR005656">
    <property type="entry name" value="MmgE_PrpD"/>
</dbReference>
<organism evidence="3">
    <name type="scientific">Aspergillus arachidicola</name>
    <dbReference type="NCBI Taxonomy" id="656916"/>
    <lineage>
        <taxon>Eukaryota</taxon>
        <taxon>Fungi</taxon>
        <taxon>Dikarya</taxon>
        <taxon>Ascomycota</taxon>
        <taxon>Pezizomycotina</taxon>
        <taxon>Eurotiomycetes</taxon>
        <taxon>Eurotiomycetidae</taxon>
        <taxon>Eurotiales</taxon>
        <taxon>Aspergillaceae</taxon>
        <taxon>Aspergillus</taxon>
        <taxon>Aspergillus subgen. Circumdati</taxon>
    </lineage>
</organism>
<name>A0A5N6Y879_9EURO</name>
<feature type="domain" description="MmgE/PrpD N-terminal" evidence="2">
    <location>
        <begin position="15"/>
        <end position="237"/>
    </location>
</feature>
<gene>
    <name evidence="3" type="ORF">BDV24DRAFT_163235</name>
</gene>
<dbReference type="AlphaFoldDB" id="A0A5N6Y879"/>